<name>A0AAV6TQU7_9ARAC</name>
<evidence type="ECO:0000313" key="1">
    <source>
        <dbReference type="EMBL" id="KAG8173821.1"/>
    </source>
</evidence>
<evidence type="ECO:0000313" key="2">
    <source>
        <dbReference type="Proteomes" id="UP000827092"/>
    </source>
</evidence>
<keyword evidence="2" id="KW-1185">Reference proteome</keyword>
<organism evidence="1 2">
    <name type="scientific">Oedothorax gibbosus</name>
    <dbReference type="NCBI Taxonomy" id="931172"/>
    <lineage>
        <taxon>Eukaryota</taxon>
        <taxon>Metazoa</taxon>
        <taxon>Ecdysozoa</taxon>
        <taxon>Arthropoda</taxon>
        <taxon>Chelicerata</taxon>
        <taxon>Arachnida</taxon>
        <taxon>Araneae</taxon>
        <taxon>Araneomorphae</taxon>
        <taxon>Entelegynae</taxon>
        <taxon>Araneoidea</taxon>
        <taxon>Linyphiidae</taxon>
        <taxon>Erigoninae</taxon>
        <taxon>Oedothorax</taxon>
    </lineage>
</organism>
<proteinExistence type="predicted"/>
<gene>
    <name evidence="1" type="ORF">JTE90_016310</name>
</gene>
<dbReference type="Proteomes" id="UP000827092">
    <property type="component" value="Unassembled WGS sequence"/>
</dbReference>
<dbReference type="AlphaFoldDB" id="A0AAV6TQU7"/>
<comment type="caution">
    <text evidence="1">The sequence shown here is derived from an EMBL/GenBank/DDBJ whole genome shotgun (WGS) entry which is preliminary data.</text>
</comment>
<reference evidence="1 2" key="1">
    <citation type="journal article" date="2022" name="Nat. Ecol. Evol.">
        <title>A masculinizing supergene underlies an exaggerated male reproductive morph in a spider.</title>
        <authorList>
            <person name="Hendrickx F."/>
            <person name="De Corte Z."/>
            <person name="Sonet G."/>
            <person name="Van Belleghem S.M."/>
            <person name="Kostlbacher S."/>
            <person name="Vangestel C."/>
        </authorList>
    </citation>
    <scope>NUCLEOTIDE SEQUENCE [LARGE SCALE GENOMIC DNA]</scope>
    <source>
        <strain evidence="1">W744_W776</strain>
    </source>
</reference>
<protein>
    <submittedName>
        <fullName evidence="1">Uncharacterized protein</fullName>
    </submittedName>
</protein>
<sequence>MNNLQDLLQFILRHDGVAVFGNLGRNPQVVYDMLAADSQLQVVIRSNYYIAVGSVDNRIRMITSGDIPPDPIDLYVVLEPDPYKLVEKPRQAARWVVFTSHFTYQSRPETVWTYVSYFHGINVSDMMRNTQHLLKLQENSIQTHNVQNVPVNSINKLIVPRQTDDTLSAPDTFVIINLIHFSNPHLMSLAFWDAFDYMLAHKDFVKGWLICFPLKNGRHAFEQFIQNCLDALFCKTFEHGNVTSMTQILTLIPYYKSGSIDQTFNVPISQFIGAEYIAPQDPIDTCKAATMYNLEHWVGNLYRIKK</sequence>
<accession>A0AAV6TQU7</accession>
<dbReference type="EMBL" id="JAFNEN010001470">
    <property type="protein sequence ID" value="KAG8173821.1"/>
    <property type="molecule type" value="Genomic_DNA"/>
</dbReference>